<dbReference type="Proteomes" id="UP000241690">
    <property type="component" value="Unassembled WGS sequence"/>
</dbReference>
<accession>A0A2T4AIJ8</accession>
<evidence type="ECO:0000313" key="1">
    <source>
        <dbReference type="EMBL" id="PTB56728.1"/>
    </source>
</evidence>
<dbReference type="EMBL" id="KZ679678">
    <property type="protein sequence ID" value="PTB56728.1"/>
    <property type="molecule type" value="Genomic_DNA"/>
</dbReference>
<name>A0A2T4AIJ8_TRIHA</name>
<sequence>MYGVCTSSHVSDTVHPAGQLVLRTPPAVVAPPPTCIRPGPSRYIHWWDRLELARSGGTGTPIALLGRSLREGSAQVPVPLRIPFSGYFVPVRPSLSSLQVKFPSVLSVPAKHRTTILQARLLLLQRPPIGCPIGCREQWQDPVAAIVAFSSISQSLCRLGTLLVAPSTFLAGGSHGGAPYRNRLSAVTPVSRYIFKLTSINAQKIKKFNSKFTVKIKKGKTEDELTIRGLREKDKMKNFSQSCLTMTASP</sequence>
<dbReference type="AlphaFoldDB" id="A0A2T4AIJ8"/>
<protein>
    <submittedName>
        <fullName evidence="1">Uncharacterized protein</fullName>
    </submittedName>
</protein>
<gene>
    <name evidence="1" type="ORF">M431DRAFT_480374</name>
</gene>
<dbReference type="RefSeq" id="XP_024776405.1">
    <property type="nucleotide sequence ID" value="XM_024915858.1"/>
</dbReference>
<reference evidence="1 2" key="1">
    <citation type="submission" date="2016-07" db="EMBL/GenBank/DDBJ databases">
        <title>Multiple horizontal gene transfer events from other fungi enriched the ability of initially mycotrophic Trichoderma (Ascomycota) to feed on dead plant biomass.</title>
        <authorList>
            <consortium name="DOE Joint Genome Institute"/>
            <person name="Aerts A."/>
            <person name="Atanasova L."/>
            <person name="Chenthamara K."/>
            <person name="Zhang J."/>
            <person name="Grujic M."/>
            <person name="Henrissat B."/>
            <person name="Kuo A."/>
            <person name="Salamov A."/>
            <person name="Lipzen A."/>
            <person name="Labutti K."/>
            <person name="Barry K."/>
            <person name="Miao Y."/>
            <person name="Rahimi M.J."/>
            <person name="Shen Q."/>
            <person name="Grigoriev I.V."/>
            <person name="Kubicek C.P."/>
            <person name="Druzhinina I.S."/>
        </authorList>
    </citation>
    <scope>NUCLEOTIDE SEQUENCE [LARGE SCALE GENOMIC DNA]</scope>
    <source>
        <strain evidence="1 2">CBS 226.95</strain>
    </source>
</reference>
<dbReference type="GeneID" id="36624427"/>
<evidence type="ECO:0000313" key="2">
    <source>
        <dbReference type="Proteomes" id="UP000241690"/>
    </source>
</evidence>
<keyword evidence="2" id="KW-1185">Reference proteome</keyword>
<organism evidence="1 2">
    <name type="scientific">Trichoderma harzianum CBS 226.95</name>
    <dbReference type="NCBI Taxonomy" id="983964"/>
    <lineage>
        <taxon>Eukaryota</taxon>
        <taxon>Fungi</taxon>
        <taxon>Dikarya</taxon>
        <taxon>Ascomycota</taxon>
        <taxon>Pezizomycotina</taxon>
        <taxon>Sordariomycetes</taxon>
        <taxon>Hypocreomycetidae</taxon>
        <taxon>Hypocreales</taxon>
        <taxon>Hypocreaceae</taxon>
        <taxon>Trichoderma</taxon>
    </lineage>
</organism>
<proteinExistence type="predicted"/>